<evidence type="ECO:0000313" key="2">
    <source>
        <dbReference type="Proteomes" id="UP001215598"/>
    </source>
</evidence>
<dbReference type="Proteomes" id="UP001215598">
    <property type="component" value="Unassembled WGS sequence"/>
</dbReference>
<feature type="non-terminal residue" evidence="1">
    <location>
        <position position="1"/>
    </location>
</feature>
<reference evidence="1" key="1">
    <citation type="submission" date="2023-03" db="EMBL/GenBank/DDBJ databases">
        <title>Massive genome expansion in bonnet fungi (Mycena s.s.) driven by repeated elements and novel gene families across ecological guilds.</title>
        <authorList>
            <consortium name="Lawrence Berkeley National Laboratory"/>
            <person name="Harder C.B."/>
            <person name="Miyauchi S."/>
            <person name="Viragh M."/>
            <person name="Kuo A."/>
            <person name="Thoen E."/>
            <person name="Andreopoulos B."/>
            <person name="Lu D."/>
            <person name="Skrede I."/>
            <person name="Drula E."/>
            <person name="Henrissat B."/>
            <person name="Morin E."/>
            <person name="Kohler A."/>
            <person name="Barry K."/>
            <person name="LaButti K."/>
            <person name="Morin E."/>
            <person name="Salamov A."/>
            <person name="Lipzen A."/>
            <person name="Mereny Z."/>
            <person name="Hegedus B."/>
            <person name="Baldrian P."/>
            <person name="Stursova M."/>
            <person name="Weitz H."/>
            <person name="Taylor A."/>
            <person name="Grigoriev I.V."/>
            <person name="Nagy L.G."/>
            <person name="Martin F."/>
            <person name="Kauserud H."/>
        </authorList>
    </citation>
    <scope>NUCLEOTIDE SEQUENCE</scope>
    <source>
        <strain evidence="1">CBHHK182m</strain>
    </source>
</reference>
<dbReference type="Gene3D" id="3.60.130.30">
    <property type="match status" value="1"/>
</dbReference>
<dbReference type="EMBL" id="JARKIB010000257">
    <property type="protein sequence ID" value="KAJ7719044.1"/>
    <property type="molecule type" value="Genomic_DNA"/>
</dbReference>
<protein>
    <submittedName>
        <fullName evidence="1">Uncharacterized protein</fullName>
    </submittedName>
</protein>
<feature type="non-terminal residue" evidence="1">
    <location>
        <position position="203"/>
    </location>
</feature>
<organism evidence="1 2">
    <name type="scientific">Mycena metata</name>
    <dbReference type="NCBI Taxonomy" id="1033252"/>
    <lineage>
        <taxon>Eukaryota</taxon>
        <taxon>Fungi</taxon>
        <taxon>Dikarya</taxon>
        <taxon>Basidiomycota</taxon>
        <taxon>Agaricomycotina</taxon>
        <taxon>Agaricomycetes</taxon>
        <taxon>Agaricomycetidae</taxon>
        <taxon>Agaricales</taxon>
        <taxon>Marasmiineae</taxon>
        <taxon>Mycenaceae</taxon>
        <taxon>Mycena</taxon>
    </lineage>
</organism>
<dbReference type="AlphaFoldDB" id="A0AAD7MJE2"/>
<gene>
    <name evidence="1" type="ORF">B0H16DRAFT_411252</name>
</gene>
<keyword evidence="2" id="KW-1185">Reference proteome</keyword>
<comment type="caution">
    <text evidence="1">The sequence shown here is derived from an EMBL/GenBank/DDBJ whole genome shotgun (WGS) entry which is preliminary data.</text>
</comment>
<evidence type="ECO:0000313" key="1">
    <source>
        <dbReference type="EMBL" id="KAJ7719044.1"/>
    </source>
</evidence>
<proteinExistence type="predicted"/>
<name>A0AAD7MJE2_9AGAR</name>
<accession>A0AAD7MJE2</accession>
<sequence length="203" mass="22376">EAIHLEPAYNRYAKKGSGAPLDDHHPHFIHRGTSVNHGQRIPWVSNDIKKEPTAYAALVAALTAICEYLAERLCHHRPELVGKLEAYINILPHNAACPWAPFGGIVINLNACSDGHRDGLDLFKGCLVIPFMRDCVGGGLVLHEARLVLDLHSGDAVLFPSGRFTHFNLHYEGIRTSLVFHTDDGSRQWTEGQGANGWLGKYG</sequence>